<proteinExistence type="predicted"/>
<dbReference type="EMBL" id="JACCCF010000001">
    <property type="protein sequence ID" value="NYE44515.1"/>
    <property type="molecule type" value="Genomic_DNA"/>
</dbReference>
<evidence type="ECO:0000256" key="1">
    <source>
        <dbReference type="SAM" id="Phobius"/>
    </source>
</evidence>
<sequence>MDWLAPVNTLIGAAIGVGSTLLADRFRWRRDRAALNQDTRRQAYAAFMGALSDAYTRLHEIAHGARPAEEARTAAHEVFVTSNLYPLRYELALIAPWEVMDSANHAFWKVRALRDLVATGATTQDPDLGRHIRGYLAATEEAQVAMRRDLGTSWPQRDQALTSPVREV</sequence>
<reference evidence="2 4" key="1">
    <citation type="submission" date="2020-05" db="EMBL/GenBank/DDBJ databases">
        <title>Whole genome shotgun sequence of Streptomyces fulvorobeus NBRC 15897.</title>
        <authorList>
            <person name="Komaki H."/>
            <person name="Tamura T."/>
        </authorList>
    </citation>
    <scope>NUCLEOTIDE SEQUENCE [LARGE SCALE GENOMIC DNA]</scope>
    <source>
        <strain evidence="2 4">NBRC 15897</strain>
    </source>
</reference>
<evidence type="ECO:0000313" key="5">
    <source>
        <dbReference type="Proteomes" id="UP000530403"/>
    </source>
</evidence>
<dbReference type="RefSeq" id="WP_173317184.1">
    <property type="nucleotide sequence ID" value="NZ_BAAAUE010000022.1"/>
</dbReference>
<keyword evidence="1" id="KW-0812">Transmembrane</keyword>
<dbReference type="Proteomes" id="UP000530403">
    <property type="component" value="Unassembled WGS sequence"/>
</dbReference>
<dbReference type="Proteomes" id="UP000498980">
    <property type="component" value="Unassembled WGS sequence"/>
</dbReference>
<keyword evidence="1" id="KW-0472">Membrane</keyword>
<evidence type="ECO:0000313" key="4">
    <source>
        <dbReference type="Proteomes" id="UP000498980"/>
    </source>
</evidence>
<name>A0A7J0CF85_9ACTN</name>
<evidence type="ECO:0000313" key="3">
    <source>
        <dbReference type="EMBL" id="NYE44515.1"/>
    </source>
</evidence>
<dbReference type="AlphaFoldDB" id="A0A7J0CF85"/>
<organism evidence="2 4">
    <name type="scientific">Streptomyces fulvorobeus</name>
    <dbReference type="NCBI Taxonomy" id="284028"/>
    <lineage>
        <taxon>Bacteria</taxon>
        <taxon>Bacillati</taxon>
        <taxon>Actinomycetota</taxon>
        <taxon>Actinomycetes</taxon>
        <taxon>Kitasatosporales</taxon>
        <taxon>Streptomycetaceae</taxon>
        <taxon>Streptomyces</taxon>
    </lineage>
</organism>
<keyword evidence="4" id="KW-1185">Reference proteome</keyword>
<keyword evidence="1" id="KW-1133">Transmembrane helix</keyword>
<reference evidence="3 5" key="2">
    <citation type="submission" date="2020-07" db="EMBL/GenBank/DDBJ databases">
        <title>Sequencing the genomes of 1000 actinobacteria strains.</title>
        <authorList>
            <person name="Klenk H.-P."/>
        </authorList>
    </citation>
    <scope>NUCLEOTIDE SEQUENCE [LARGE SCALE GENOMIC DNA]</scope>
    <source>
        <strain evidence="3 5">DSM 41455</strain>
    </source>
</reference>
<evidence type="ECO:0000313" key="2">
    <source>
        <dbReference type="EMBL" id="GFN01049.1"/>
    </source>
</evidence>
<comment type="caution">
    <text evidence="2">The sequence shown here is derived from an EMBL/GenBank/DDBJ whole genome shotgun (WGS) entry which is preliminary data.</text>
</comment>
<accession>A0A7J0CF85</accession>
<protein>
    <submittedName>
        <fullName evidence="2">Uncharacterized protein</fullName>
    </submittedName>
</protein>
<dbReference type="EMBL" id="BLWC01000001">
    <property type="protein sequence ID" value="GFN01049.1"/>
    <property type="molecule type" value="Genomic_DNA"/>
</dbReference>
<feature type="transmembrane region" description="Helical" evidence="1">
    <location>
        <begin position="6"/>
        <end position="23"/>
    </location>
</feature>
<gene>
    <name evidence="3" type="ORF">HEB29_005526</name>
    <name evidence="2" type="ORF">Sfulv_58590</name>
</gene>